<evidence type="ECO:0000256" key="1">
    <source>
        <dbReference type="ARBA" id="ARBA00022801"/>
    </source>
</evidence>
<accession>A0A2T5MIS6</accession>
<dbReference type="SMART" id="SM00855">
    <property type="entry name" value="PGAM"/>
    <property type="match status" value="1"/>
</dbReference>
<comment type="caution">
    <text evidence="2">The sequence shown here is derived from an EMBL/GenBank/DDBJ whole genome shotgun (WGS) entry which is preliminary data.</text>
</comment>
<evidence type="ECO:0000313" key="3">
    <source>
        <dbReference type="Proteomes" id="UP000244248"/>
    </source>
</evidence>
<proteinExistence type="predicted"/>
<name>A0A2T5MIS6_9GAMM</name>
<dbReference type="EMBL" id="QANS01000002">
    <property type="protein sequence ID" value="PTU32464.1"/>
    <property type="molecule type" value="Genomic_DNA"/>
</dbReference>
<dbReference type="GO" id="GO:0016787">
    <property type="term" value="F:hydrolase activity"/>
    <property type="evidence" value="ECO:0007669"/>
    <property type="project" value="UniProtKB-KW"/>
</dbReference>
<keyword evidence="1" id="KW-0378">Hydrolase</keyword>
<dbReference type="PANTHER" id="PTHR20935:SF0">
    <property type="entry name" value="SERINE_THREONINE-PROTEIN PHOSPHATASE PGAM5, MITOCHONDRIAL"/>
    <property type="match status" value="1"/>
</dbReference>
<protein>
    <submittedName>
        <fullName evidence="2">Histidine phosphatase family protein</fullName>
    </submittedName>
</protein>
<dbReference type="InterPro" id="IPR029033">
    <property type="entry name" value="His_PPase_superfam"/>
</dbReference>
<keyword evidence="3" id="KW-1185">Reference proteome</keyword>
<evidence type="ECO:0000313" key="2">
    <source>
        <dbReference type="EMBL" id="PTU32464.1"/>
    </source>
</evidence>
<dbReference type="OrthoDB" id="280692at2"/>
<dbReference type="Pfam" id="PF00300">
    <property type="entry name" value="His_Phos_1"/>
    <property type="match status" value="2"/>
</dbReference>
<sequence>MGQIYLVRHGQASFGATDYDQLSDLGAEQARMLGGWFANTGIQFSHVVTGGMKRHRQTAEACFTTLPAPSPDAWITERGFDEYDHDDVLSRCRPGFDEPGAIRQFIAKSKVPQDTFLQIFEESMQRWMGGEHDDEYRESWPAFRARCHAALERLVATADPKGNTVVFTSGGTIATLCQPLLSYPDKQVAALTWNLVNSSATKLLNRGGRVSLSTLNSHVHLEQAGRAHAITYR</sequence>
<gene>
    <name evidence="2" type="ORF">CJD38_07410</name>
</gene>
<dbReference type="CDD" id="cd07067">
    <property type="entry name" value="HP_PGM_like"/>
    <property type="match status" value="1"/>
</dbReference>
<organism evidence="2 3">
    <name type="scientific">Stenotrophobium rhamnosiphilum</name>
    <dbReference type="NCBI Taxonomy" id="2029166"/>
    <lineage>
        <taxon>Bacteria</taxon>
        <taxon>Pseudomonadati</taxon>
        <taxon>Pseudomonadota</taxon>
        <taxon>Gammaproteobacteria</taxon>
        <taxon>Nevskiales</taxon>
        <taxon>Nevskiaceae</taxon>
        <taxon>Stenotrophobium</taxon>
    </lineage>
</organism>
<dbReference type="RefSeq" id="WP_107939661.1">
    <property type="nucleotide sequence ID" value="NZ_QANS01000002.1"/>
</dbReference>
<dbReference type="PANTHER" id="PTHR20935">
    <property type="entry name" value="PHOSPHOGLYCERATE MUTASE-RELATED"/>
    <property type="match status" value="1"/>
</dbReference>
<dbReference type="InterPro" id="IPR013078">
    <property type="entry name" value="His_Pase_superF_clade-1"/>
</dbReference>
<dbReference type="InterPro" id="IPR051021">
    <property type="entry name" value="Mito_Ser/Thr_phosphatase"/>
</dbReference>
<reference evidence="2 3" key="1">
    <citation type="submission" date="2018-04" db="EMBL/GenBank/DDBJ databases">
        <title>Novel species isolated from glacier.</title>
        <authorList>
            <person name="Liu Q."/>
            <person name="Xin Y.-H."/>
        </authorList>
    </citation>
    <scope>NUCLEOTIDE SEQUENCE [LARGE SCALE GENOMIC DNA]</scope>
    <source>
        <strain evidence="2 3">GT1R17</strain>
    </source>
</reference>
<dbReference type="Gene3D" id="3.40.50.1240">
    <property type="entry name" value="Phosphoglycerate mutase-like"/>
    <property type="match status" value="1"/>
</dbReference>
<dbReference type="Proteomes" id="UP000244248">
    <property type="component" value="Unassembled WGS sequence"/>
</dbReference>
<dbReference type="AlphaFoldDB" id="A0A2T5MIS6"/>
<dbReference type="SUPFAM" id="SSF53254">
    <property type="entry name" value="Phosphoglycerate mutase-like"/>
    <property type="match status" value="1"/>
</dbReference>